<organism evidence="2">
    <name type="scientific">hydrocarbon metagenome</name>
    <dbReference type="NCBI Taxonomy" id="938273"/>
    <lineage>
        <taxon>unclassified sequences</taxon>
        <taxon>metagenomes</taxon>
        <taxon>ecological metagenomes</taxon>
    </lineage>
</organism>
<protein>
    <submittedName>
        <fullName evidence="2">Uncharacterized protein</fullName>
    </submittedName>
</protein>
<sequence>MPAAGSNSVAETVRKNDSVPRAETGGISPPCEETFRVTGPAEIGSGILSGQGGHHPGAAGSSEKGIILPPVSRNRAHLVLQEAGAQGVSTGASTGR</sequence>
<evidence type="ECO:0000256" key="1">
    <source>
        <dbReference type="SAM" id="MobiDB-lite"/>
    </source>
</evidence>
<dbReference type="EMBL" id="LNQE01001650">
    <property type="protein sequence ID" value="KUG14505.1"/>
    <property type="molecule type" value="Genomic_DNA"/>
</dbReference>
<comment type="caution">
    <text evidence="2">The sequence shown here is derived from an EMBL/GenBank/DDBJ whole genome shotgun (WGS) entry which is preliminary data.</text>
</comment>
<feature type="compositionally biased region" description="Polar residues" evidence="1">
    <location>
        <begin position="1"/>
        <end position="10"/>
    </location>
</feature>
<reference evidence="2" key="1">
    <citation type="journal article" date="2015" name="Proc. Natl. Acad. Sci. U.S.A.">
        <title>Networks of energetic and metabolic interactions define dynamics in microbial communities.</title>
        <authorList>
            <person name="Embree M."/>
            <person name="Liu J.K."/>
            <person name="Al-Bassam M.M."/>
            <person name="Zengler K."/>
        </authorList>
    </citation>
    <scope>NUCLEOTIDE SEQUENCE</scope>
</reference>
<feature type="region of interest" description="Disordered" evidence="1">
    <location>
        <begin position="1"/>
        <end position="68"/>
    </location>
</feature>
<accession>A0A0W8F126</accession>
<proteinExistence type="predicted"/>
<evidence type="ECO:0000313" key="2">
    <source>
        <dbReference type="EMBL" id="KUG14505.1"/>
    </source>
</evidence>
<dbReference type="AlphaFoldDB" id="A0A0W8F126"/>
<name>A0A0W8F126_9ZZZZ</name>
<gene>
    <name evidence="2" type="ORF">ASZ90_015855</name>
</gene>